<keyword evidence="2" id="KW-0418">Kinase</keyword>
<dbReference type="PATRIC" id="fig|39960.10.peg.2338"/>
<dbReference type="KEGG" id="elq:Ga0102493_1188"/>
<dbReference type="InterPro" id="IPR027417">
    <property type="entry name" value="P-loop_NTPase"/>
</dbReference>
<dbReference type="InterPro" id="IPR011104">
    <property type="entry name" value="Hpr_kin/Pase_C"/>
</dbReference>
<dbReference type="GO" id="GO:0006109">
    <property type="term" value="P:regulation of carbohydrate metabolic process"/>
    <property type="evidence" value="ECO:0007669"/>
    <property type="project" value="InterPro"/>
</dbReference>
<name>A0A074N4Y2_9SPHN</name>
<keyword evidence="2" id="KW-0808">Transferase</keyword>
<dbReference type="EMBL" id="JMIX01000001">
    <property type="protein sequence ID" value="KEO99248.1"/>
    <property type="molecule type" value="Genomic_DNA"/>
</dbReference>
<evidence type="ECO:0000313" key="2">
    <source>
        <dbReference type="EMBL" id="KEO99248.1"/>
    </source>
</evidence>
<dbReference type="SUPFAM" id="SSF53795">
    <property type="entry name" value="PEP carboxykinase-like"/>
    <property type="match status" value="1"/>
</dbReference>
<comment type="caution">
    <text evidence="2">The sequence shown here is derived from an EMBL/GenBank/DDBJ whole genome shotgun (WGS) entry which is preliminary data.</text>
</comment>
<proteinExistence type="predicted"/>
<dbReference type="Pfam" id="PF07475">
    <property type="entry name" value="Hpr_kinase_C"/>
    <property type="match status" value="1"/>
</dbReference>
<dbReference type="Proteomes" id="UP000027866">
    <property type="component" value="Unassembled WGS sequence"/>
</dbReference>
<evidence type="ECO:0000259" key="1">
    <source>
        <dbReference type="Pfam" id="PF07475"/>
    </source>
</evidence>
<reference evidence="2 3" key="1">
    <citation type="submission" date="2014-04" db="EMBL/GenBank/DDBJ databases">
        <title>A comprehensive comparison of genomes of Erythrobacter spp. Strains.</title>
        <authorList>
            <person name="Zheng Q."/>
        </authorList>
    </citation>
    <scope>NUCLEOTIDE SEQUENCE [LARGE SCALE GENOMIC DNA]</scope>
    <source>
        <strain evidence="2 3">DSM 8509</strain>
    </source>
</reference>
<organism evidence="2 3">
    <name type="scientific">Erythrobacter litoralis</name>
    <dbReference type="NCBI Taxonomy" id="39960"/>
    <lineage>
        <taxon>Bacteria</taxon>
        <taxon>Pseudomonadati</taxon>
        <taxon>Pseudomonadota</taxon>
        <taxon>Alphaproteobacteria</taxon>
        <taxon>Sphingomonadales</taxon>
        <taxon>Erythrobacteraceae</taxon>
        <taxon>Erythrobacter/Porphyrobacter group</taxon>
        <taxon>Erythrobacter</taxon>
    </lineage>
</organism>
<dbReference type="GO" id="GO:0000155">
    <property type="term" value="F:phosphorelay sensor kinase activity"/>
    <property type="evidence" value="ECO:0007669"/>
    <property type="project" value="InterPro"/>
</dbReference>
<dbReference type="CDD" id="cd01918">
    <property type="entry name" value="HprK_C"/>
    <property type="match status" value="1"/>
</dbReference>
<accession>A0A074N4Y2</accession>
<dbReference type="OrthoDB" id="8326226at2"/>
<keyword evidence="3" id="KW-1185">Reference proteome</keyword>
<dbReference type="Gene3D" id="3.40.50.300">
    <property type="entry name" value="P-loop containing nucleotide triphosphate hydrolases"/>
    <property type="match status" value="1"/>
</dbReference>
<evidence type="ECO:0000313" key="3">
    <source>
        <dbReference type="Proteomes" id="UP000027866"/>
    </source>
</evidence>
<dbReference type="AlphaFoldDB" id="A0A074N4Y2"/>
<protein>
    <submittedName>
        <fullName evidence="2">Serine kinase</fullName>
    </submittedName>
</protein>
<gene>
    <name evidence="2" type="ORF">EH32_00020</name>
</gene>
<dbReference type="RefSeq" id="WP_034900533.1">
    <property type="nucleotide sequence ID" value="NZ_CP017057.1"/>
</dbReference>
<feature type="domain" description="HPr kinase/phosphorylase C-terminal" evidence="1">
    <location>
        <begin position="7"/>
        <end position="84"/>
    </location>
</feature>
<dbReference type="GO" id="GO:0005524">
    <property type="term" value="F:ATP binding"/>
    <property type="evidence" value="ECO:0007669"/>
    <property type="project" value="InterPro"/>
</dbReference>
<sequence length="150" mass="15467">MAEDDTTVIQASAVAISGRALLIEGAPGSGKSSLALALIERGARLIGDDGVSLSRGEDGALIAAPPPRIAGMIELRGVGIVRLETAPPAPVALILALRSPRDASPERLPESVPTRPLLGCEIPVLPFEPGPLAPAMRAEWALRLHGLAPR</sequence>